<dbReference type="Pfam" id="PF07171">
    <property type="entry name" value="MlrC_C"/>
    <property type="match status" value="1"/>
</dbReference>
<dbReference type="AlphaFoldDB" id="A0A1K2HSM7"/>
<dbReference type="Proteomes" id="UP000183447">
    <property type="component" value="Unassembled WGS sequence"/>
</dbReference>
<evidence type="ECO:0000313" key="4">
    <source>
        <dbReference type="EMBL" id="SFZ80997.1"/>
    </source>
</evidence>
<accession>A0A1K2HSM7</accession>
<organism evidence="4 5">
    <name type="scientific">Devosia enhydra</name>
    <dbReference type="NCBI Taxonomy" id="665118"/>
    <lineage>
        <taxon>Bacteria</taxon>
        <taxon>Pseudomonadati</taxon>
        <taxon>Pseudomonadota</taxon>
        <taxon>Alphaproteobacteria</taxon>
        <taxon>Hyphomicrobiales</taxon>
        <taxon>Devosiaceae</taxon>
        <taxon>Devosia</taxon>
    </lineage>
</organism>
<dbReference type="RefSeq" id="WP_072338601.1">
    <property type="nucleotide sequence ID" value="NZ_FPKU01000001.1"/>
</dbReference>
<protein>
    <recommendedName>
        <fullName evidence="1">Microcystinase C</fullName>
        <shortName evidence="1">MlrC</shortName>
    </recommendedName>
</protein>
<dbReference type="GO" id="GO:0006508">
    <property type="term" value="P:proteolysis"/>
    <property type="evidence" value="ECO:0007669"/>
    <property type="project" value="UniProtKB-KW"/>
</dbReference>
<dbReference type="STRING" id="665118.SAMN02983003_0253"/>
<keyword evidence="1" id="KW-0482">Metalloprotease</keyword>
<keyword evidence="1" id="KW-0479">Metal-binding</keyword>
<dbReference type="InterPro" id="IPR015995">
    <property type="entry name" value="MlrC_N"/>
</dbReference>
<dbReference type="OrthoDB" id="9782658at2"/>
<dbReference type="EMBL" id="FPKU01000001">
    <property type="protein sequence ID" value="SFZ80997.1"/>
    <property type="molecule type" value="Genomic_DNA"/>
</dbReference>
<dbReference type="GO" id="GO:0046872">
    <property type="term" value="F:metal ion binding"/>
    <property type="evidence" value="ECO:0007669"/>
    <property type="project" value="UniProtKB-KW"/>
</dbReference>
<feature type="domain" description="Microcystin LR degradation protein MlrC N-terminal" evidence="3">
    <location>
        <begin position="2"/>
        <end position="285"/>
    </location>
</feature>
<dbReference type="PIRSF" id="PIRSF012702">
    <property type="entry name" value="UCP012702"/>
    <property type="match status" value="1"/>
</dbReference>
<name>A0A1K2HSM7_9HYPH</name>
<feature type="domain" description="Microcystin LR degradation protein MlrC C-terminal" evidence="2">
    <location>
        <begin position="297"/>
        <end position="466"/>
    </location>
</feature>
<reference evidence="4 5" key="1">
    <citation type="submission" date="2016-11" db="EMBL/GenBank/DDBJ databases">
        <authorList>
            <person name="Jaros S."/>
            <person name="Januszkiewicz K."/>
            <person name="Wedrychowicz H."/>
        </authorList>
    </citation>
    <scope>NUCLEOTIDE SEQUENCE [LARGE SCALE GENOMIC DNA]</scope>
    <source>
        <strain evidence="4 5">ATCC 23634</strain>
    </source>
</reference>
<dbReference type="InterPro" id="IPR009197">
    <property type="entry name" value="MlrC"/>
</dbReference>
<evidence type="ECO:0000256" key="1">
    <source>
        <dbReference type="PIRNR" id="PIRNR012702"/>
    </source>
</evidence>
<comment type="similarity">
    <text evidence="1">Belongs to the peptidase M81 family.</text>
</comment>
<dbReference type="GO" id="GO:0008237">
    <property type="term" value="F:metallopeptidase activity"/>
    <property type="evidence" value="ECO:0007669"/>
    <property type="project" value="UniProtKB-KW"/>
</dbReference>
<comment type="function">
    <text evidence="1">Involved in peptidolytic degradation of cyclic heptapeptide hepatotoxin microcystin (MC).</text>
</comment>
<comment type="cofactor">
    <cofactor evidence="1">
        <name>Zn(2+)</name>
        <dbReference type="ChEBI" id="CHEBI:29105"/>
    </cofactor>
    <text evidence="1">Binds 1 zinc ion per subunit.</text>
</comment>
<sequence>MKLFIAAIGTETNTFSPIPTGWAAYREDLFVRRDGSLTSPHWFAGPLRVWRRAAESGGHEVIESVAAFAQPAGPTRARVWAEMRQMVLDDLDAAGTPDMVLLNLHGAMVAEGEDDCEGDLASAIRARLPGVVIGVELDLHCHISDRLVAAADIVVTYKEYPHTDVDARAADVYRLAAATRSGAIRPAVAVIDCRMLAVWRTPREPVRSLVDAMSAAEGQGGVLSVSFAHGFPWADVPDVGARVIAIADGDPALADRTARAFQQRIWDLRFKTRDTLLTLNDAIGRTLAPEPGLTIFADVCDNAGAGTSSDATFLLSALVEARARNVLTGLFWDPVAVRLCFEAGEGSRLPLRIGGKVGPFSGQPVDLDVTVRALAPEASQTYGTGRQAMGDAALVSADGIDVALISLRTQTFHPDAFAALGADIRAYRSVYVKSAQHFSAGFAPVAERILYVSAGGAADPDFERIALPRAGRPLWPLVEDPFAGN</sequence>
<keyword evidence="1" id="KW-0378">Hydrolase</keyword>
<dbReference type="InterPro" id="IPR010799">
    <property type="entry name" value="MlrC_C"/>
</dbReference>
<proteinExistence type="inferred from homology"/>
<evidence type="ECO:0000259" key="3">
    <source>
        <dbReference type="Pfam" id="PF07364"/>
    </source>
</evidence>
<evidence type="ECO:0000313" key="5">
    <source>
        <dbReference type="Proteomes" id="UP000183447"/>
    </source>
</evidence>
<gene>
    <name evidence="4" type="ORF">SAMN02983003_0253</name>
</gene>
<evidence type="ECO:0000259" key="2">
    <source>
        <dbReference type="Pfam" id="PF07171"/>
    </source>
</evidence>
<dbReference type="Pfam" id="PF07364">
    <property type="entry name" value="DUF1485"/>
    <property type="match status" value="1"/>
</dbReference>
<keyword evidence="5" id="KW-1185">Reference proteome</keyword>
<keyword evidence="1" id="KW-0645">Protease</keyword>